<feature type="domain" description="DUF7379" evidence="3">
    <location>
        <begin position="870"/>
        <end position="1040"/>
    </location>
</feature>
<dbReference type="InterPro" id="IPR055803">
    <property type="entry name" value="DUF7379"/>
</dbReference>
<accession>A0A3S3RM99</accession>
<evidence type="ECO:0000259" key="3">
    <source>
        <dbReference type="Pfam" id="PF24096"/>
    </source>
</evidence>
<dbReference type="Pfam" id="PF24096">
    <property type="entry name" value="DUF7379"/>
    <property type="match status" value="1"/>
</dbReference>
<proteinExistence type="predicted"/>
<dbReference type="PANTHER" id="PTHR48104">
    <property type="entry name" value="METACASPASE-4"/>
    <property type="match status" value="1"/>
</dbReference>
<dbReference type="GO" id="GO:0006508">
    <property type="term" value="P:proteolysis"/>
    <property type="evidence" value="ECO:0007669"/>
    <property type="project" value="InterPro"/>
</dbReference>
<gene>
    <name evidence="4" type="ORF">H206_03056</name>
</gene>
<dbReference type="GO" id="GO:0004197">
    <property type="term" value="F:cysteine-type endopeptidase activity"/>
    <property type="evidence" value="ECO:0007669"/>
    <property type="project" value="InterPro"/>
</dbReference>
<dbReference type="GO" id="GO:0005737">
    <property type="term" value="C:cytoplasm"/>
    <property type="evidence" value="ECO:0007669"/>
    <property type="project" value="TreeGrafter"/>
</dbReference>
<evidence type="ECO:0000256" key="1">
    <source>
        <dbReference type="SAM" id="MobiDB-lite"/>
    </source>
</evidence>
<evidence type="ECO:0000313" key="5">
    <source>
        <dbReference type="Proteomes" id="UP000287853"/>
    </source>
</evidence>
<dbReference type="EMBL" id="MTKO01000130">
    <property type="protein sequence ID" value="RWX43103.1"/>
    <property type="molecule type" value="Genomic_DNA"/>
</dbReference>
<dbReference type="Gene3D" id="3.40.50.1820">
    <property type="entry name" value="alpha/beta hydrolase"/>
    <property type="match status" value="1"/>
</dbReference>
<dbReference type="InterPro" id="IPR029058">
    <property type="entry name" value="AB_hydrolase_fold"/>
</dbReference>
<evidence type="ECO:0000259" key="2">
    <source>
        <dbReference type="Pfam" id="PF00656"/>
    </source>
</evidence>
<dbReference type="AlphaFoldDB" id="A0A3S3RM99"/>
<organism evidence="4 5">
    <name type="scientific">Candidatus Electrothrix aarhusensis</name>
    <dbReference type="NCBI Taxonomy" id="1859131"/>
    <lineage>
        <taxon>Bacteria</taxon>
        <taxon>Pseudomonadati</taxon>
        <taxon>Thermodesulfobacteriota</taxon>
        <taxon>Desulfobulbia</taxon>
        <taxon>Desulfobulbales</taxon>
        <taxon>Desulfobulbaceae</taxon>
        <taxon>Candidatus Electrothrix</taxon>
    </lineage>
</organism>
<evidence type="ECO:0000313" key="4">
    <source>
        <dbReference type="EMBL" id="RWX43103.1"/>
    </source>
</evidence>
<dbReference type="InterPro" id="IPR050452">
    <property type="entry name" value="Metacaspase"/>
</dbReference>
<sequence>MGKIYALSIGINNYSPSVGKLQGCLNDVDAVKSYLVDTFDKDKLCIETLIDSDATRANIIELFRSHLGQAGADDVVLFHYSGHGARCRSAGEFKKFYPDGKDEGLVCIDSREPGGFDLADKELAVLLAEVAANEPHIAVLLDSCHSGNATRKADDFLQARPRVTHEVFYERPLESYLDGYYSKQLKKGKSLGIPASRHILLSACERVQKAWEGKDHRGVFSSSLLDALVESGPDITYADLFMRVRTVVRRSAENQIPQFETYQRFNAYSGFLGSAATAVSRSYHVYFDDNIWKAECGALHGLPSDSDKIVELALYREAELIGHAEAVQVGPQKSELKLVDVEPDPAEQLQGKITSLPVPPLEVGLVGDVQGTKVVLDCFASADNRAFGFSLSNDPAVECAYILVAENNQLLLREGKNGRLLQGAEGYTFIAAEYLFSIVQRIATWDRAVALQNNSTRMDKGAVQFELVENGTKDPFIEDEITFDIIQEEDEWREIIFKLRADNRTKQTLHFAVAYFSDDFGVEVLYNERIEPTDELFELLMDGDDAELTLTLEKEEGDQAVHVFQLIVSTEKIDGFLLEQEGIKIGHLQKGAFKGLRGLSKGKKRKKYKNEWFTKTLRVTLVRQLAQISTEDFIVVDQKIPVTGGQPAQSATGRDVVRDGSRIVQSETQPTRTTQSAGLSSEGNVRPQKITIKGHSSLTADVSLGGVQPGSRNAGSDSDFCRALERQGLELLNFSRSSKARGGAESILELTNIKGVDSLEEEPLEIELDFGLSEDEYILPLTFDGEHILLAGEPEKDAEGRTLVHINHIPDGIPNHRRSLGKALKLYFFKTYLKKENVNLLRWVEFRKDGSVKRHQEGVADKVAAANNVLLLVHGIIGDTEGIAQGLMQAKDAAGTSLDKKFDLVLTYDYENLSTKIEQTALKLKVQLHDVGLHEEDDKRLTLLVHSMGGLVSRWFIEQEGGNKLVNHMVMCGTPNVGSPFGKIDSARKLTGVLTTWSMNFFAAFAPFGAGLLTVLGRSKKITPTLEQMNPDSEFIQKLNAGGDPGIPYTILAGDVRRYEEQDDGLMAKLTAKMGKGGLFDTLYQDAGHDIAVALDSIQGVTDARQPVPVKEVVDCHHLNYFVSEAGLWALGKVEW</sequence>
<feature type="domain" description="Peptidase C14 caspase" evidence="2">
    <location>
        <begin position="5"/>
        <end position="261"/>
    </location>
</feature>
<dbReference type="Proteomes" id="UP000287853">
    <property type="component" value="Unassembled WGS sequence"/>
</dbReference>
<dbReference type="Pfam" id="PF00656">
    <property type="entry name" value="Peptidase_C14"/>
    <property type="match status" value="1"/>
</dbReference>
<name>A0A3S3RM99_9BACT</name>
<comment type="caution">
    <text evidence="4">The sequence shown here is derived from an EMBL/GenBank/DDBJ whole genome shotgun (WGS) entry which is preliminary data.</text>
</comment>
<keyword evidence="5" id="KW-1185">Reference proteome</keyword>
<dbReference type="SUPFAM" id="SSF53474">
    <property type="entry name" value="alpha/beta-Hydrolases"/>
    <property type="match status" value="1"/>
</dbReference>
<dbReference type="Gene3D" id="3.40.50.1460">
    <property type="match status" value="1"/>
</dbReference>
<dbReference type="InterPro" id="IPR011600">
    <property type="entry name" value="Pept_C14_caspase"/>
</dbReference>
<protein>
    <submittedName>
        <fullName evidence="4">PGAP1-like protein</fullName>
    </submittedName>
</protein>
<reference evidence="4 5" key="1">
    <citation type="submission" date="2017-01" db="EMBL/GenBank/DDBJ databases">
        <title>The cable genome- insights into the physiology and evolution of filamentous bacteria capable of sulfide oxidation via long distance electron transfer.</title>
        <authorList>
            <person name="Schreiber L."/>
            <person name="Bjerg J.T."/>
            <person name="Boggild A."/>
            <person name="Van De Vossenberg J."/>
            <person name="Meysman F."/>
            <person name="Nielsen L.P."/>
            <person name="Schramm A."/>
            <person name="Kjeldsen K.U."/>
        </authorList>
    </citation>
    <scope>NUCLEOTIDE SEQUENCE [LARGE SCALE GENOMIC DNA]</scope>
    <source>
        <strain evidence="4">MCF</strain>
    </source>
</reference>
<dbReference type="SUPFAM" id="SSF52129">
    <property type="entry name" value="Caspase-like"/>
    <property type="match status" value="1"/>
</dbReference>
<feature type="region of interest" description="Disordered" evidence="1">
    <location>
        <begin position="662"/>
        <end position="686"/>
    </location>
</feature>
<dbReference type="InterPro" id="IPR029030">
    <property type="entry name" value="Caspase-like_dom_sf"/>
</dbReference>
<dbReference type="PANTHER" id="PTHR48104:SF30">
    <property type="entry name" value="METACASPASE-1"/>
    <property type="match status" value="1"/>
</dbReference>
<feature type="compositionally biased region" description="Polar residues" evidence="1">
    <location>
        <begin position="663"/>
        <end position="683"/>
    </location>
</feature>